<protein>
    <submittedName>
        <fullName evidence="1">Uncharacterized protein</fullName>
    </submittedName>
</protein>
<evidence type="ECO:0000313" key="1">
    <source>
        <dbReference type="EMBL" id="ERG63520.1"/>
    </source>
</evidence>
<proteinExistence type="predicted"/>
<dbReference type="EMBL" id="ASHR01000031">
    <property type="protein sequence ID" value="ERG63520.1"/>
    <property type="molecule type" value="Genomic_DNA"/>
</dbReference>
<sequence length="236" mass="24806">MNEIVIEKAPCVRDHFARPHALDGGVPRVAVADIGLLCTNCMRRLEWLLDDAPDIIRAARAAVPLLPGAAGGSEPVSGTKERPLPFDAGALEDADDLFAMVANWATAIAAALGVEPPADLEGVAAIDANVNGLAAGTAPETAAAATERIVRWLLGRLPDVAGMPMVGEMAEEVVPALERMSRRWLQDGREPKLLHRSLPCPSCAGHDVRAGCSGDLPKAWCAGCLLALPVDWTVMS</sequence>
<evidence type="ECO:0000313" key="2">
    <source>
        <dbReference type="Proteomes" id="UP000016462"/>
    </source>
</evidence>
<organism evidence="1 2">
    <name type="scientific">Agrococcus pavilionensis RW1</name>
    <dbReference type="NCBI Taxonomy" id="1330458"/>
    <lineage>
        <taxon>Bacteria</taxon>
        <taxon>Bacillati</taxon>
        <taxon>Actinomycetota</taxon>
        <taxon>Actinomycetes</taxon>
        <taxon>Micrococcales</taxon>
        <taxon>Microbacteriaceae</taxon>
        <taxon>Agrococcus</taxon>
    </lineage>
</organism>
<gene>
    <name evidence="1" type="ORF">L332_03505</name>
</gene>
<dbReference type="RefSeq" id="WP_021011267.1">
    <property type="nucleotide sequence ID" value="NZ_ASHR01000031.1"/>
</dbReference>
<name>U1MS78_9MICO</name>
<dbReference type="Proteomes" id="UP000016462">
    <property type="component" value="Unassembled WGS sequence"/>
</dbReference>
<keyword evidence="2" id="KW-1185">Reference proteome</keyword>
<dbReference type="AlphaFoldDB" id="U1MS78"/>
<comment type="caution">
    <text evidence="1">The sequence shown here is derived from an EMBL/GenBank/DDBJ whole genome shotgun (WGS) entry which is preliminary data.</text>
</comment>
<dbReference type="OrthoDB" id="4989425at2"/>
<reference evidence="1 2" key="1">
    <citation type="journal article" date="2013" name="Genome Announc.">
        <title>First draft genome sequence from a member of the genus agrococcus, isolated from modern microbialites.</title>
        <authorList>
            <person name="White R.A.III."/>
            <person name="Grassa C.J."/>
            <person name="Suttle C.A."/>
        </authorList>
    </citation>
    <scope>NUCLEOTIDE SEQUENCE [LARGE SCALE GENOMIC DNA]</scope>
    <source>
        <strain evidence="1 2">RW1</strain>
    </source>
</reference>
<accession>U1MS78</accession>